<name>A0A8S9RLF3_BRACR</name>
<feature type="transmembrane region" description="Helical" evidence="1">
    <location>
        <begin position="69"/>
        <end position="88"/>
    </location>
</feature>
<keyword evidence="1" id="KW-1133">Transmembrane helix</keyword>
<evidence type="ECO:0000313" key="2">
    <source>
        <dbReference type="EMBL" id="KAF3573639.1"/>
    </source>
</evidence>
<evidence type="ECO:0000313" key="3">
    <source>
        <dbReference type="Proteomes" id="UP000712600"/>
    </source>
</evidence>
<sequence>MGEDEVEDSGKREDKTGLSVWDEMDQIENLRKPTQKPSLTKQQCDMAIVSSLIGLNFQSDVDALRGLDILLLLLLDAVVFYYTVYATANKKPQHYLLFGL</sequence>
<protein>
    <submittedName>
        <fullName evidence="2">Uncharacterized protein</fullName>
    </submittedName>
</protein>
<keyword evidence="1" id="KW-0472">Membrane</keyword>
<reference evidence="2" key="1">
    <citation type="submission" date="2019-12" db="EMBL/GenBank/DDBJ databases">
        <title>Genome sequencing and annotation of Brassica cretica.</title>
        <authorList>
            <person name="Studholme D.J."/>
            <person name="Sarris P."/>
        </authorList>
    </citation>
    <scope>NUCLEOTIDE SEQUENCE</scope>
    <source>
        <strain evidence="2">PFS-109/04</strain>
        <tissue evidence="2">Leaf</tissue>
    </source>
</reference>
<organism evidence="2 3">
    <name type="scientific">Brassica cretica</name>
    <name type="common">Mustard</name>
    <dbReference type="NCBI Taxonomy" id="69181"/>
    <lineage>
        <taxon>Eukaryota</taxon>
        <taxon>Viridiplantae</taxon>
        <taxon>Streptophyta</taxon>
        <taxon>Embryophyta</taxon>
        <taxon>Tracheophyta</taxon>
        <taxon>Spermatophyta</taxon>
        <taxon>Magnoliopsida</taxon>
        <taxon>eudicotyledons</taxon>
        <taxon>Gunneridae</taxon>
        <taxon>Pentapetalae</taxon>
        <taxon>rosids</taxon>
        <taxon>malvids</taxon>
        <taxon>Brassicales</taxon>
        <taxon>Brassicaceae</taxon>
        <taxon>Brassiceae</taxon>
        <taxon>Brassica</taxon>
    </lineage>
</organism>
<proteinExistence type="predicted"/>
<accession>A0A8S9RLF3</accession>
<dbReference type="EMBL" id="QGKX02000095">
    <property type="protein sequence ID" value="KAF3573639.1"/>
    <property type="molecule type" value="Genomic_DNA"/>
</dbReference>
<dbReference type="AlphaFoldDB" id="A0A8S9RLF3"/>
<keyword evidence="1" id="KW-0812">Transmembrane</keyword>
<comment type="caution">
    <text evidence="2">The sequence shown here is derived from an EMBL/GenBank/DDBJ whole genome shotgun (WGS) entry which is preliminary data.</text>
</comment>
<dbReference type="Proteomes" id="UP000712600">
    <property type="component" value="Unassembled WGS sequence"/>
</dbReference>
<evidence type="ECO:0000256" key="1">
    <source>
        <dbReference type="SAM" id="Phobius"/>
    </source>
</evidence>
<gene>
    <name evidence="2" type="ORF">F2Q69_00059840</name>
</gene>